<accession>A0ACC5T6D5</accession>
<evidence type="ECO:0000313" key="1">
    <source>
        <dbReference type="EMBL" id="MBP1876461.1"/>
    </source>
</evidence>
<reference evidence="1" key="1">
    <citation type="submission" date="2021-03" db="EMBL/GenBank/DDBJ databases">
        <title>Genomic Encyclopedia of Type Strains, Phase IV (KMG-IV): sequencing the most valuable type-strain genomes for metagenomic binning, comparative biology and taxonomic classification.</title>
        <authorList>
            <person name="Goeker M."/>
        </authorList>
    </citation>
    <scope>NUCLEOTIDE SEQUENCE</scope>
    <source>
        <strain evidence="1">DSM 18131</strain>
    </source>
</reference>
<dbReference type="EMBL" id="JAGGJR010000017">
    <property type="protein sequence ID" value="MBP1876461.1"/>
    <property type="molecule type" value="Genomic_DNA"/>
</dbReference>
<proteinExistence type="predicted"/>
<keyword evidence="2" id="KW-1185">Reference proteome</keyword>
<dbReference type="Proteomes" id="UP000823773">
    <property type="component" value="Unassembled WGS sequence"/>
</dbReference>
<organism evidence="1 2">
    <name type="scientific">Ensifer adhaerens</name>
    <name type="common">Sinorhizobium morelense</name>
    <dbReference type="NCBI Taxonomy" id="106592"/>
    <lineage>
        <taxon>Bacteria</taxon>
        <taxon>Pseudomonadati</taxon>
        <taxon>Pseudomonadota</taxon>
        <taxon>Alphaproteobacteria</taxon>
        <taxon>Hyphomicrobiales</taxon>
        <taxon>Rhizobiaceae</taxon>
        <taxon>Sinorhizobium/Ensifer group</taxon>
        <taxon>Ensifer</taxon>
    </lineage>
</organism>
<evidence type="ECO:0000313" key="2">
    <source>
        <dbReference type="Proteomes" id="UP000823773"/>
    </source>
</evidence>
<name>A0ACC5T6D5_ENSAD</name>
<gene>
    <name evidence="1" type="ORF">J2Z19_006211</name>
</gene>
<protein>
    <submittedName>
        <fullName evidence="1">Heme degradation protein</fullName>
    </submittedName>
</protein>
<comment type="caution">
    <text evidence="1">The sequence shown here is derived from an EMBL/GenBank/DDBJ whole genome shotgun (WGS) entry which is preliminary data.</text>
</comment>
<sequence>MTDSASATRRYVLETPDTVVRRLPDIGKLMIIGKRNGVTHERIGPVEHVEDDGAFLVCRGQDHDSRLDPRLVATVVIDTSSVMQEQVYPRLDFNGADGEPVFSIVGFGGLEPFETALAGLATEVDPVERPKAERTERADVATDDPGLAPLNAALASAETIVIAFDQPGFSQRWSGVVPKVSPAMGFINVMTSDFHLHLLGGTVSRWQEEATEDEVVLVAYGKDEHPTGLTLRAKTAAAFRLAN</sequence>